<dbReference type="GO" id="GO:0017000">
    <property type="term" value="P:antibiotic biosynthetic process"/>
    <property type="evidence" value="ECO:0007669"/>
    <property type="project" value="UniProtKB-ARBA"/>
</dbReference>
<dbReference type="InterPro" id="IPR041698">
    <property type="entry name" value="Methyltransf_25"/>
</dbReference>
<dbReference type="Pfam" id="PF13649">
    <property type="entry name" value="Methyltransf_25"/>
    <property type="match status" value="1"/>
</dbReference>
<dbReference type="CDD" id="cd02440">
    <property type="entry name" value="AdoMet_MTases"/>
    <property type="match status" value="1"/>
</dbReference>
<keyword evidence="4" id="KW-1185">Reference proteome</keyword>
<organism evidence="3 4">
    <name type="scientific">Streptacidiphilus pinicola</name>
    <dbReference type="NCBI Taxonomy" id="2219663"/>
    <lineage>
        <taxon>Bacteria</taxon>
        <taxon>Bacillati</taxon>
        <taxon>Actinomycetota</taxon>
        <taxon>Actinomycetes</taxon>
        <taxon>Kitasatosporales</taxon>
        <taxon>Streptomycetaceae</taxon>
        <taxon>Streptacidiphilus</taxon>
    </lineage>
</organism>
<evidence type="ECO:0000259" key="2">
    <source>
        <dbReference type="Pfam" id="PF13649"/>
    </source>
</evidence>
<dbReference type="Proteomes" id="UP000248889">
    <property type="component" value="Unassembled WGS sequence"/>
</dbReference>
<dbReference type="EMBL" id="QKYN01000175">
    <property type="protein sequence ID" value="RAG81150.1"/>
    <property type="molecule type" value="Genomic_DNA"/>
</dbReference>
<name>A0A2X0K1B5_9ACTN</name>
<proteinExistence type="predicted"/>
<dbReference type="AlphaFoldDB" id="A0A2X0K1B5"/>
<dbReference type="RefSeq" id="WP_111507164.1">
    <property type="nucleotide sequence ID" value="NZ_QKYN01000175.1"/>
</dbReference>
<gene>
    <name evidence="3" type="ORF">DN069_34345</name>
</gene>
<dbReference type="SUPFAM" id="SSF53335">
    <property type="entry name" value="S-adenosyl-L-methionine-dependent methyltransferases"/>
    <property type="match status" value="1"/>
</dbReference>
<dbReference type="Gene3D" id="3.40.50.150">
    <property type="entry name" value="Vaccinia Virus protein VP39"/>
    <property type="match status" value="1"/>
</dbReference>
<dbReference type="GO" id="GO:0032259">
    <property type="term" value="P:methylation"/>
    <property type="evidence" value="ECO:0007669"/>
    <property type="project" value="UniProtKB-KW"/>
</dbReference>
<evidence type="ECO:0000313" key="4">
    <source>
        <dbReference type="Proteomes" id="UP000248889"/>
    </source>
</evidence>
<dbReference type="InterPro" id="IPR029063">
    <property type="entry name" value="SAM-dependent_MTases_sf"/>
</dbReference>
<comment type="caution">
    <text evidence="3">The sequence shown here is derived from an EMBL/GenBank/DDBJ whole genome shotgun (WGS) entry which is preliminary data.</text>
</comment>
<keyword evidence="3" id="KW-0489">Methyltransferase</keyword>
<reference evidence="3 4" key="1">
    <citation type="submission" date="2018-06" db="EMBL/GenBank/DDBJ databases">
        <title>Streptacidiphilus pinicola sp. nov., isolated from pine grove soil.</title>
        <authorList>
            <person name="Roh S.G."/>
            <person name="Park S."/>
            <person name="Kim M.-K."/>
            <person name="Yun B.-R."/>
            <person name="Park J."/>
            <person name="Kim M.J."/>
            <person name="Kim Y.S."/>
            <person name="Kim S.B."/>
        </authorList>
    </citation>
    <scope>NUCLEOTIDE SEQUENCE [LARGE SCALE GENOMIC DNA]</scope>
    <source>
        <strain evidence="3 4">MMS16-CNU450</strain>
    </source>
</reference>
<accession>A0A2X0K1B5</accession>
<dbReference type="PANTHER" id="PTHR43861">
    <property type="entry name" value="TRANS-ACONITATE 2-METHYLTRANSFERASE-RELATED"/>
    <property type="match status" value="1"/>
</dbReference>
<dbReference type="OrthoDB" id="9805171at2"/>
<sequence>MCSDGWLADTRAAYDDAAATYADRFRDLLDSTPYERALLTLFADQVRQAGGGPVADVGCGAGRIAGFLAEQGVDVFGIDLSPEMIGAARRDHPNIRFDVGSMTELDLPEASLAGLLAWYSLIHVPDDEIAHVLARFHHALRPGGLMLLGFHVGDDSVLRTKGVDGAAIRVHVHRRQPDRVAAWLQQAGFTVESTTTLTSGESSLGAVLFAHRS</sequence>
<dbReference type="GO" id="GO:0008168">
    <property type="term" value="F:methyltransferase activity"/>
    <property type="evidence" value="ECO:0007669"/>
    <property type="project" value="UniProtKB-KW"/>
</dbReference>
<evidence type="ECO:0000256" key="1">
    <source>
        <dbReference type="ARBA" id="ARBA00022679"/>
    </source>
</evidence>
<keyword evidence="1 3" id="KW-0808">Transferase</keyword>
<protein>
    <submittedName>
        <fullName evidence="3">SAM-dependent methyltransferase</fullName>
    </submittedName>
</protein>
<feature type="domain" description="Methyltransferase" evidence="2">
    <location>
        <begin position="54"/>
        <end position="144"/>
    </location>
</feature>
<evidence type="ECO:0000313" key="3">
    <source>
        <dbReference type="EMBL" id="RAG81150.1"/>
    </source>
</evidence>